<evidence type="ECO:0000313" key="8">
    <source>
        <dbReference type="EMBL" id="KDR93779.1"/>
    </source>
</evidence>
<dbReference type="PANTHER" id="PTHR35007">
    <property type="entry name" value="INTEGRAL MEMBRANE PROTEIN-RELATED"/>
    <property type="match status" value="1"/>
</dbReference>
<feature type="transmembrane region" description="Helical" evidence="6">
    <location>
        <begin position="88"/>
        <end position="116"/>
    </location>
</feature>
<comment type="subcellular location">
    <subcellularLocation>
        <location evidence="1">Cell membrane</location>
        <topology evidence="1">Multi-pass membrane protein</topology>
    </subcellularLocation>
</comment>
<feature type="transmembrane region" description="Helical" evidence="6">
    <location>
        <begin position="267"/>
        <end position="287"/>
    </location>
</feature>
<evidence type="ECO:0000256" key="4">
    <source>
        <dbReference type="ARBA" id="ARBA00022989"/>
    </source>
</evidence>
<dbReference type="InterPro" id="IPR018076">
    <property type="entry name" value="T2SS_GspF_dom"/>
</dbReference>
<evidence type="ECO:0000256" key="1">
    <source>
        <dbReference type="ARBA" id="ARBA00004651"/>
    </source>
</evidence>
<keyword evidence="4 6" id="KW-1133">Transmembrane helix</keyword>
<accession>A0A069R9N6</accession>
<sequence length="326" mass="37060">MIYAVTAVIFIEILILSSVVLGHIMYKKPIIRLNRYLEKSHYIELDENKNSDKHWNLKEFKNYRQRLEGSAENIGFLRQKREKLDNKLAMAGILFTVEEFLLASFGAVLLSLYLGYKMSSSIIGGIVLSLVVVISIVMIVKLKEKKRIEEFNRQLGDAMDMMSGTLRAGYSFMQAMDTVAREMPKPISREFSKVIREMQMGMPLEKAFEDLLGRVRTDDLELLVTSVLIHRQIGGNLAEILENISSTIRERIKLKGEIKVMTAQARASGIVVSLLPFGFAVIITMINPNHMATLFSDRLGIIMVMMAILGQFVGFLIVRKIMDIKY</sequence>
<dbReference type="Pfam" id="PF00482">
    <property type="entry name" value="T2SSF"/>
    <property type="match status" value="1"/>
</dbReference>
<dbReference type="PANTHER" id="PTHR35007:SF1">
    <property type="entry name" value="PILUS ASSEMBLY PROTEIN"/>
    <property type="match status" value="1"/>
</dbReference>
<feature type="transmembrane region" description="Helical" evidence="6">
    <location>
        <begin position="6"/>
        <end position="26"/>
    </location>
</feature>
<evidence type="ECO:0000256" key="3">
    <source>
        <dbReference type="ARBA" id="ARBA00022692"/>
    </source>
</evidence>
<keyword evidence="5 6" id="KW-0472">Membrane</keyword>
<feature type="transmembrane region" description="Helical" evidence="6">
    <location>
        <begin position="299"/>
        <end position="318"/>
    </location>
</feature>
<feature type="transmembrane region" description="Helical" evidence="6">
    <location>
        <begin position="122"/>
        <end position="140"/>
    </location>
</feature>
<dbReference type="STRING" id="1121324.CLIT_23c00510"/>
<dbReference type="RefSeq" id="WP_052636363.1">
    <property type="nucleotide sequence ID" value="NZ_FSRH01000004.1"/>
</dbReference>
<protein>
    <submittedName>
        <fullName evidence="8">Type II secretion system F protein</fullName>
    </submittedName>
</protein>
<organism evidence="8 9">
    <name type="scientific">Peptoclostridium litorale DSM 5388</name>
    <dbReference type="NCBI Taxonomy" id="1121324"/>
    <lineage>
        <taxon>Bacteria</taxon>
        <taxon>Bacillati</taxon>
        <taxon>Bacillota</taxon>
        <taxon>Clostridia</taxon>
        <taxon>Peptostreptococcales</taxon>
        <taxon>Peptoclostridiaceae</taxon>
        <taxon>Peptoclostridium</taxon>
    </lineage>
</organism>
<dbReference type="InterPro" id="IPR042094">
    <property type="entry name" value="T2SS_GspF_sf"/>
</dbReference>
<proteinExistence type="predicted"/>
<reference evidence="8 9" key="1">
    <citation type="submission" date="2014-03" db="EMBL/GenBank/DDBJ databases">
        <title>Genome sequence of Clostridium litorale W6, DSM 5388.</title>
        <authorList>
            <person name="Poehlein A."/>
            <person name="Jagirdar A."/>
            <person name="Khonsari B."/>
            <person name="Chibani C.M."/>
            <person name="Gutierrez Gutierrez D.A."/>
            <person name="Davydova E."/>
            <person name="Alghaithi H.S."/>
            <person name="Nair K.P."/>
            <person name="Dhamotharan K."/>
            <person name="Chandran L."/>
            <person name="G W."/>
            <person name="Daniel R."/>
        </authorList>
    </citation>
    <scope>NUCLEOTIDE SEQUENCE [LARGE SCALE GENOMIC DNA]</scope>
    <source>
        <strain evidence="8 9">W6</strain>
    </source>
</reference>
<evidence type="ECO:0000256" key="5">
    <source>
        <dbReference type="ARBA" id="ARBA00023136"/>
    </source>
</evidence>
<evidence type="ECO:0000259" key="7">
    <source>
        <dbReference type="Pfam" id="PF00482"/>
    </source>
</evidence>
<dbReference type="GO" id="GO:0005886">
    <property type="term" value="C:plasma membrane"/>
    <property type="evidence" value="ECO:0007669"/>
    <property type="project" value="UniProtKB-SubCell"/>
</dbReference>
<dbReference type="OrthoDB" id="9803381at2"/>
<dbReference type="AlphaFoldDB" id="A0A069R9N6"/>
<dbReference type="Gene3D" id="1.20.81.30">
    <property type="entry name" value="Type II secretion system (T2SS), domain F"/>
    <property type="match status" value="1"/>
</dbReference>
<keyword evidence="3 6" id="KW-0812">Transmembrane</keyword>
<name>A0A069R9N6_PEPLI</name>
<dbReference type="Proteomes" id="UP000027946">
    <property type="component" value="Unassembled WGS sequence"/>
</dbReference>
<evidence type="ECO:0000313" key="9">
    <source>
        <dbReference type="Proteomes" id="UP000027946"/>
    </source>
</evidence>
<feature type="domain" description="Type II secretion system protein GspF" evidence="7">
    <location>
        <begin position="159"/>
        <end position="284"/>
    </location>
</feature>
<evidence type="ECO:0000256" key="2">
    <source>
        <dbReference type="ARBA" id="ARBA00022475"/>
    </source>
</evidence>
<dbReference type="eggNOG" id="COG4965">
    <property type="taxonomic scope" value="Bacteria"/>
</dbReference>
<gene>
    <name evidence="8" type="ORF">CLIT_23c00510</name>
</gene>
<keyword evidence="9" id="KW-1185">Reference proteome</keyword>
<comment type="caution">
    <text evidence="8">The sequence shown here is derived from an EMBL/GenBank/DDBJ whole genome shotgun (WGS) entry which is preliminary data.</text>
</comment>
<evidence type="ECO:0000256" key="6">
    <source>
        <dbReference type="SAM" id="Phobius"/>
    </source>
</evidence>
<dbReference type="EMBL" id="JJMM01000026">
    <property type="protein sequence ID" value="KDR93779.1"/>
    <property type="molecule type" value="Genomic_DNA"/>
</dbReference>
<keyword evidence="2" id="KW-1003">Cell membrane</keyword>